<dbReference type="PANTHER" id="PTHR23513:SF6">
    <property type="entry name" value="MAJOR FACILITATOR SUPERFAMILY ASSOCIATED DOMAIN-CONTAINING PROTEIN"/>
    <property type="match status" value="1"/>
</dbReference>
<evidence type="ECO:0000313" key="7">
    <source>
        <dbReference type="EMBL" id="SUO97635.1"/>
    </source>
</evidence>
<keyword evidence="5 6" id="KW-0472">Membrane</keyword>
<dbReference type="GO" id="GO:0022857">
    <property type="term" value="F:transmembrane transporter activity"/>
    <property type="evidence" value="ECO:0007669"/>
    <property type="project" value="InterPro"/>
</dbReference>
<evidence type="ECO:0000313" key="8">
    <source>
        <dbReference type="Proteomes" id="UP000254601"/>
    </source>
</evidence>
<gene>
    <name evidence="7" type="ORF">NCTC13337_02540</name>
</gene>
<dbReference type="AlphaFoldDB" id="A0A380MYK1"/>
<feature type="transmembrane region" description="Helical" evidence="6">
    <location>
        <begin position="344"/>
        <end position="370"/>
    </location>
</feature>
<dbReference type="Gene3D" id="1.20.1250.20">
    <property type="entry name" value="MFS general substrate transporter like domains"/>
    <property type="match status" value="1"/>
</dbReference>
<dbReference type="Proteomes" id="UP000254601">
    <property type="component" value="Unassembled WGS sequence"/>
</dbReference>
<keyword evidence="8" id="KW-1185">Reference proteome</keyword>
<keyword evidence="2" id="KW-1003">Cell membrane</keyword>
<accession>A0A380MYK1</accession>
<feature type="transmembrane region" description="Helical" evidence="6">
    <location>
        <begin position="98"/>
        <end position="120"/>
    </location>
</feature>
<feature type="transmembrane region" description="Helical" evidence="6">
    <location>
        <begin position="257"/>
        <end position="275"/>
    </location>
</feature>
<evidence type="ECO:0000256" key="6">
    <source>
        <dbReference type="SAM" id="Phobius"/>
    </source>
</evidence>
<keyword evidence="4 6" id="KW-1133">Transmembrane helix</keyword>
<evidence type="ECO:0000256" key="4">
    <source>
        <dbReference type="ARBA" id="ARBA00022989"/>
    </source>
</evidence>
<dbReference type="SUPFAM" id="SSF103473">
    <property type="entry name" value="MFS general substrate transporter"/>
    <property type="match status" value="1"/>
</dbReference>
<name>A0A380MYK1_9GAMM</name>
<dbReference type="GO" id="GO:0005886">
    <property type="term" value="C:plasma membrane"/>
    <property type="evidence" value="ECO:0007669"/>
    <property type="project" value="UniProtKB-SubCell"/>
</dbReference>
<comment type="subcellular location">
    <subcellularLocation>
        <location evidence="1">Cell membrane</location>
        <topology evidence="1">Multi-pass membrane protein</topology>
    </subcellularLocation>
</comment>
<feature type="transmembrane region" description="Helical" evidence="6">
    <location>
        <begin position="12"/>
        <end position="33"/>
    </location>
</feature>
<dbReference type="EMBL" id="UHIC01000001">
    <property type="protein sequence ID" value="SUO97635.1"/>
    <property type="molecule type" value="Genomic_DNA"/>
</dbReference>
<reference evidence="7 8" key="1">
    <citation type="submission" date="2018-06" db="EMBL/GenBank/DDBJ databases">
        <authorList>
            <consortium name="Pathogen Informatics"/>
            <person name="Doyle S."/>
        </authorList>
    </citation>
    <scope>NUCLEOTIDE SEQUENCE [LARGE SCALE GENOMIC DNA]</scope>
    <source>
        <strain evidence="7 8">NCTC13337</strain>
    </source>
</reference>
<keyword evidence="3 6" id="KW-0812">Transmembrane</keyword>
<feature type="transmembrane region" description="Helical" evidence="6">
    <location>
        <begin position="72"/>
        <end position="92"/>
    </location>
</feature>
<dbReference type="RefSeq" id="WP_072576986.1">
    <property type="nucleotide sequence ID" value="NZ_LWHB01000122.1"/>
</dbReference>
<protein>
    <submittedName>
        <fullName evidence="7">Major Facilitator Superfamily</fullName>
    </submittedName>
</protein>
<dbReference type="Pfam" id="PF07690">
    <property type="entry name" value="MFS_1"/>
    <property type="match status" value="1"/>
</dbReference>
<evidence type="ECO:0000256" key="2">
    <source>
        <dbReference type="ARBA" id="ARBA00022475"/>
    </source>
</evidence>
<feature type="transmembrane region" description="Helical" evidence="6">
    <location>
        <begin position="45"/>
        <end position="65"/>
    </location>
</feature>
<feature type="transmembrane region" description="Helical" evidence="6">
    <location>
        <begin position="310"/>
        <end position="332"/>
    </location>
</feature>
<dbReference type="InterPro" id="IPR011701">
    <property type="entry name" value="MFS"/>
</dbReference>
<feature type="transmembrane region" description="Helical" evidence="6">
    <location>
        <begin position="165"/>
        <end position="183"/>
    </location>
</feature>
<evidence type="ECO:0000256" key="3">
    <source>
        <dbReference type="ARBA" id="ARBA00022692"/>
    </source>
</evidence>
<sequence length="406" mass="45405">MNTYRSGIRLFIIYWLFFSVGSIFISNGFKFAVYDMSQSPRLVSLVGSMSGVAFMTVGLFAGIVVSATSNRLFIFLHLFLFAAVSVVIYALFHQHWLTIAWMFFFILLQGISASFHSAAANRVFYDLAGIERLSFWLSKRNIAVSVGSVTALVLLSFFVEKSAALFLVYALILLFSAVLFVFTRYEDSNQRQSFIGVSEMLCYVRREFAAFLRFSWRNRTVRVLFLLSFLKTFFIYWAMSAGVLLKLGIDSAESRRLYLWILMAMDFVNIAALYVVGKWQTFSNRSFLLGAGVSALGILLFALLSNKWLAIAALSLMHIGFAISQMASGYVLRLALPERFRTQGISFAVIPYYFADIVSGVFFAALLGILSVSELLVVSGGGLLALCIVLIPVISGDLILFEEEIT</sequence>
<feature type="transmembrane region" description="Helical" evidence="6">
    <location>
        <begin position="376"/>
        <end position="401"/>
    </location>
</feature>
<dbReference type="InterPro" id="IPR036259">
    <property type="entry name" value="MFS_trans_sf"/>
</dbReference>
<feature type="transmembrane region" description="Helical" evidence="6">
    <location>
        <begin position="223"/>
        <end position="245"/>
    </location>
</feature>
<dbReference type="OrthoDB" id="9775268at2"/>
<evidence type="ECO:0000256" key="1">
    <source>
        <dbReference type="ARBA" id="ARBA00004651"/>
    </source>
</evidence>
<dbReference type="PANTHER" id="PTHR23513">
    <property type="entry name" value="INTEGRAL MEMBRANE EFFLUX PROTEIN-RELATED"/>
    <property type="match status" value="1"/>
</dbReference>
<proteinExistence type="predicted"/>
<evidence type="ECO:0000256" key="5">
    <source>
        <dbReference type="ARBA" id="ARBA00023136"/>
    </source>
</evidence>
<feature type="transmembrane region" description="Helical" evidence="6">
    <location>
        <begin position="287"/>
        <end position="304"/>
    </location>
</feature>
<organism evidence="7 8">
    <name type="scientific">Suttonella ornithocola</name>
    <dbReference type="NCBI Taxonomy" id="279832"/>
    <lineage>
        <taxon>Bacteria</taxon>
        <taxon>Pseudomonadati</taxon>
        <taxon>Pseudomonadota</taxon>
        <taxon>Gammaproteobacteria</taxon>
        <taxon>Cardiobacteriales</taxon>
        <taxon>Cardiobacteriaceae</taxon>
        <taxon>Suttonella</taxon>
    </lineage>
</organism>
<feature type="transmembrane region" description="Helical" evidence="6">
    <location>
        <begin position="141"/>
        <end position="159"/>
    </location>
</feature>